<dbReference type="EMBL" id="JADGJD010000565">
    <property type="protein sequence ID" value="KAJ3050009.1"/>
    <property type="molecule type" value="Genomic_DNA"/>
</dbReference>
<reference evidence="5" key="1">
    <citation type="submission" date="2020-05" db="EMBL/GenBank/DDBJ databases">
        <title>Phylogenomic resolution of chytrid fungi.</title>
        <authorList>
            <person name="Stajich J.E."/>
            <person name="Amses K."/>
            <person name="Simmons R."/>
            <person name="Seto K."/>
            <person name="Myers J."/>
            <person name="Bonds A."/>
            <person name="Quandt C.A."/>
            <person name="Barry K."/>
            <person name="Liu P."/>
            <person name="Grigoriev I."/>
            <person name="Longcore J.E."/>
            <person name="James T.Y."/>
        </authorList>
    </citation>
    <scope>NUCLEOTIDE SEQUENCE</scope>
    <source>
        <strain evidence="5">JEL0318</strain>
    </source>
</reference>
<dbReference type="Proteomes" id="UP001212841">
    <property type="component" value="Unassembled WGS sequence"/>
</dbReference>
<feature type="region of interest" description="Disordered" evidence="3">
    <location>
        <begin position="53"/>
        <end position="73"/>
    </location>
</feature>
<feature type="domain" description="FGFR1 oncogene partner (FOP) N-terminal dimerisation" evidence="4">
    <location>
        <begin position="68"/>
        <end position="135"/>
    </location>
</feature>
<feature type="compositionally biased region" description="Low complexity" evidence="3">
    <location>
        <begin position="223"/>
        <end position="232"/>
    </location>
</feature>
<feature type="region of interest" description="Disordered" evidence="3">
    <location>
        <begin position="138"/>
        <end position="340"/>
    </location>
</feature>
<dbReference type="GO" id="GO:0005815">
    <property type="term" value="C:microtubule organizing center"/>
    <property type="evidence" value="ECO:0007669"/>
    <property type="project" value="InterPro"/>
</dbReference>
<evidence type="ECO:0000259" key="4">
    <source>
        <dbReference type="Pfam" id="PF09398"/>
    </source>
</evidence>
<evidence type="ECO:0000256" key="3">
    <source>
        <dbReference type="SAM" id="MobiDB-lite"/>
    </source>
</evidence>
<keyword evidence="1" id="KW-0963">Cytoplasm</keyword>
<feature type="compositionally biased region" description="Acidic residues" evidence="3">
    <location>
        <begin position="331"/>
        <end position="340"/>
    </location>
</feature>
<gene>
    <name evidence="5" type="primary">FGFR1OP</name>
    <name evidence="5" type="ORF">HK097_009008</name>
</gene>
<accession>A0AAD5S9I3</accession>
<keyword evidence="6" id="KW-1185">Reference proteome</keyword>
<protein>
    <submittedName>
        <fullName evidence="5">FGFR1 oncoprotein partner</fullName>
    </submittedName>
</protein>
<organism evidence="5 6">
    <name type="scientific">Rhizophlyctis rosea</name>
    <dbReference type="NCBI Taxonomy" id="64517"/>
    <lineage>
        <taxon>Eukaryota</taxon>
        <taxon>Fungi</taxon>
        <taxon>Fungi incertae sedis</taxon>
        <taxon>Chytridiomycota</taxon>
        <taxon>Chytridiomycota incertae sedis</taxon>
        <taxon>Chytridiomycetes</taxon>
        <taxon>Rhizophlyctidales</taxon>
        <taxon>Rhizophlyctidaceae</taxon>
        <taxon>Rhizophlyctis</taxon>
    </lineage>
</organism>
<dbReference type="InterPro" id="IPR018993">
    <property type="entry name" value="FOP_dimerisation-dom_N"/>
</dbReference>
<feature type="compositionally biased region" description="Polar residues" evidence="3">
    <location>
        <begin position="314"/>
        <end position="325"/>
    </location>
</feature>
<proteinExistence type="predicted"/>
<sequence length="340" mass="36512">MSSEGPESPSSVQGRNDELSTLKSLVSDALLKGGVLGKVKAQLRASVFSVLQESDKGKELTSSSTKAQNLRDSHEGKLALELVRDLLKSLDLDYTLAVFLPESDMPEKPQLDRRTLAQDLDVQEEGQKPLLVSLLEEGRRNSASEPSTKPTATPVLPIAPLSVTPIKPGNTLGAVAPLSPLDALPPPTLPQTTRIEPLLPPTPKPSHDVSPPTSPSKAPVKEPTQPTTTPSPEAQPDKRDKPSPPDTKQPDREDPIEKDILEDISSPEAESSPEEEDEGEDDEGEEDEEEPHSEADIGEVELDAGTNLAVDSEMVTSDRSVSPPISTGEYDLSESVEVER</sequence>
<evidence type="ECO:0000313" key="6">
    <source>
        <dbReference type="Proteomes" id="UP001212841"/>
    </source>
</evidence>
<comment type="caution">
    <text evidence="5">The sequence shown here is derived from an EMBL/GenBank/DDBJ whole genome shotgun (WGS) entry which is preliminary data.</text>
</comment>
<evidence type="ECO:0000313" key="5">
    <source>
        <dbReference type="EMBL" id="KAJ3050009.1"/>
    </source>
</evidence>
<evidence type="ECO:0000256" key="2">
    <source>
        <dbReference type="ARBA" id="ARBA00023212"/>
    </source>
</evidence>
<feature type="compositionally biased region" description="Acidic residues" evidence="3">
    <location>
        <begin position="271"/>
        <end position="302"/>
    </location>
</feature>
<dbReference type="Gene3D" id="1.20.960.40">
    <property type="match status" value="1"/>
</dbReference>
<feature type="compositionally biased region" description="Basic and acidic residues" evidence="3">
    <location>
        <begin position="235"/>
        <end position="261"/>
    </location>
</feature>
<dbReference type="GO" id="GO:0034453">
    <property type="term" value="P:microtubule anchoring"/>
    <property type="evidence" value="ECO:0007669"/>
    <property type="project" value="InterPro"/>
</dbReference>
<dbReference type="PANTHER" id="PTHR15431">
    <property type="entry name" value="FGFR1 ONCOGENE PARTNER/LISH DOMAIN-CONTAINING PROTEIN"/>
    <property type="match status" value="1"/>
</dbReference>
<dbReference type="PANTHER" id="PTHR15431:SF9">
    <property type="entry name" value="CENTROSOMAL PROTEIN 43"/>
    <property type="match status" value="1"/>
</dbReference>
<keyword evidence="2" id="KW-0206">Cytoskeleton</keyword>
<dbReference type="AlphaFoldDB" id="A0AAD5S9I3"/>
<evidence type="ECO:0000256" key="1">
    <source>
        <dbReference type="ARBA" id="ARBA00022490"/>
    </source>
</evidence>
<name>A0AAD5S9I3_9FUNG</name>
<dbReference type="Pfam" id="PF09398">
    <property type="entry name" value="FOP_dimer"/>
    <property type="match status" value="1"/>
</dbReference>